<feature type="compositionally biased region" description="Polar residues" evidence="1">
    <location>
        <begin position="126"/>
        <end position="135"/>
    </location>
</feature>
<sequence length="162" mass="17825">MSMRAAPSIDHIRLQVCDSVLVVVLMAKSCTKKHAMPQVADRLHSALNDPVVGLNTRKKVKMLPSADNPSDQTRRSSRVNKGSSGQIAQLQNIKCIQTQAIARVSLMDIATTNEPHNPLAPPSDKQLPQQKTRPSNGRAEEKARLILVILPFLRLTDHPDSL</sequence>
<dbReference type="EMBL" id="KN833895">
    <property type="protein sequence ID" value="KIK15315.1"/>
    <property type="molecule type" value="Genomic_DNA"/>
</dbReference>
<name>A0A0C9XSL6_9AGAM</name>
<feature type="region of interest" description="Disordered" evidence="1">
    <location>
        <begin position="57"/>
        <end position="85"/>
    </location>
</feature>
<evidence type="ECO:0000256" key="1">
    <source>
        <dbReference type="SAM" id="MobiDB-lite"/>
    </source>
</evidence>
<accession>A0A0C9XSL6</accession>
<gene>
    <name evidence="2" type="ORF">PISMIDRAFT_16579</name>
</gene>
<evidence type="ECO:0000313" key="3">
    <source>
        <dbReference type="Proteomes" id="UP000054018"/>
    </source>
</evidence>
<dbReference type="Proteomes" id="UP000054018">
    <property type="component" value="Unassembled WGS sequence"/>
</dbReference>
<dbReference type="HOGENOM" id="CLU_138700_0_0_1"/>
<evidence type="ECO:0000313" key="2">
    <source>
        <dbReference type="EMBL" id="KIK15315.1"/>
    </source>
</evidence>
<reference evidence="3" key="2">
    <citation type="submission" date="2015-01" db="EMBL/GenBank/DDBJ databases">
        <title>Evolutionary Origins and Diversification of the Mycorrhizal Mutualists.</title>
        <authorList>
            <consortium name="DOE Joint Genome Institute"/>
            <consortium name="Mycorrhizal Genomics Consortium"/>
            <person name="Kohler A."/>
            <person name="Kuo A."/>
            <person name="Nagy L.G."/>
            <person name="Floudas D."/>
            <person name="Copeland A."/>
            <person name="Barry K.W."/>
            <person name="Cichocki N."/>
            <person name="Veneault-Fourrey C."/>
            <person name="LaButti K."/>
            <person name="Lindquist E.A."/>
            <person name="Lipzen A."/>
            <person name="Lundell T."/>
            <person name="Morin E."/>
            <person name="Murat C."/>
            <person name="Riley R."/>
            <person name="Ohm R."/>
            <person name="Sun H."/>
            <person name="Tunlid A."/>
            <person name="Henrissat B."/>
            <person name="Grigoriev I.V."/>
            <person name="Hibbett D.S."/>
            <person name="Martin F."/>
        </authorList>
    </citation>
    <scope>NUCLEOTIDE SEQUENCE [LARGE SCALE GENOMIC DNA]</scope>
    <source>
        <strain evidence="3">441</strain>
    </source>
</reference>
<dbReference type="AlphaFoldDB" id="A0A0C9XSL6"/>
<dbReference type="OrthoDB" id="2681006at2759"/>
<feature type="region of interest" description="Disordered" evidence="1">
    <location>
        <begin position="112"/>
        <end position="139"/>
    </location>
</feature>
<keyword evidence="3" id="KW-1185">Reference proteome</keyword>
<organism evidence="2 3">
    <name type="scientific">Pisolithus microcarpus 441</name>
    <dbReference type="NCBI Taxonomy" id="765257"/>
    <lineage>
        <taxon>Eukaryota</taxon>
        <taxon>Fungi</taxon>
        <taxon>Dikarya</taxon>
        <taxon>Basidiomycota</taxon>
        <taxon>Agaricomycotina</taxon>
        <taxon>Agaricomycetes</taxon>
        <taxon>Agaricomycetidae</taxon>
        <taxon>Boletales</taxon>
        <taxon>Sclerodermatineae</taxon>
        <taxon>Pisolithaceae</taxon>
        <taxon>Pisolithus</taxon>
    </lineage>
</organism>
<protein>
    <submittedName>
        <fullName evidence="2">Uncharacterized protein</fullName>
    </submittedName>
</protein>
<reference evidence="2 3" key="1">
    <citation type="submission" date="2014-04" db="EMBL/GenBank/DDBJ databases">
        <authorList>
            <consortium name="DOE Joint Genome Institute"/>
            <person name="Kuo A."/>
            <person name="Kohler A."/>
            <person name="Costa M.D."/>
            <person name="Nagy L.G."/>
            <person name="Floudas D."/>
            <person name="Copeland A."/>
            <person name="Barry K.W."/>
            <person name="Cichocki N."/>
            <person name="Veneault-Fourrey C."/>
            <person name="LaButti K."/>
            <person name="Lindquist E.A."/>
            <person name="Lipzen A."/>
            <person name="Lundell T."/>
            <person name="Morin E."/>
            <person name="Murat C."/>
            <person name="Sun H."/>
            <person name="Tunlid A."/>
            <person name="Henrissat B."/>
            <person name="Grigoriev I.V."/>
            <person name="Hibbett D.S."/>
            <person name="Martin F."/>
            <person name="Nordberg H.P."/>
            <person name="Cantor M.N."/>
            <person name="Hua S.X."/>
        </authorList>
    </citation>
    <scope>NUCLEOTIDE SEQUENCE [LARGE SCALE GENOMIC DNA]</scope>
    <source>
        <strain evidence="2 3">441</strain>
    </source>
</reference>
<proteinExistence type="predicted"/>